<evidence type="ECO:0000313" key="1">
    <source>
        <dbReference type="EMBL" id="SFL15059.1"/>
    </source>
</evidence>
<dbReference type="GeneID" id="96303689"/>
<evidence type="ECO:0008006" key="3">
    <source>
        <dbReference type="Google" id="ProtNLM"/>
    </source>
</evidence>
<proteinExistence type="predicted"/>
<keyword evidence="2" id="KW-1185">Reference proteome</keyword>
<organism evidence="1 2">
    <name type="scientific">Streptosporangium canum</name>
    <dbReference type="NCBI Taxonomy" id="324952"/>
    <lineage>
        <taxon>Bacteria</taxon>
        <taxon>Bacillati</taxon>
        <taxon>Actinomycetota</taxon>
        <taxon>Actinomycetes</taxon>
        <taxon>Streptosporangiales</taxon>
        <taxon>Streptosporangiaceae</taxon>
        <taxon>Streptosporangium</taxon>
    </lineage>
</organism>
<protein>
    <recommendedName>
        <fullName evidence="3">Plasmid replication, integration and excision activator</fullName>
    </recommendedName>
</protein>
<dbReference type="Proteomes" id="UP000199111">
    <property type="component" value="Unassembled WGS sequence"/>
</dbReference>
<evidence type="ECO:0000313" key="2">
    <source>
        <dbReference type="Proteomes" id="UP000199111"/>
    </source>
</evidence>
<name>A0A1I4FBZ7_9ACTN</name>
<dbReference type="EMBL" id="FOQY01000060">
    <property type="protein sequence ID" value="SFL15059.1"/>
    <property type="molecule type" value="Genomic_DNA"/>
</dbReference>
<accession>A0A1I4FBZ7</accession>
<reference evidence="2" key="1">
    <citation type="submission" date="2016-10" db="EMBL/GenBank/DDBJ databases">
        <authorList>
            <person name="Varghese N."/>
            <person name="Submissions S."/>
        </authorList>
    </citation>
    <scope>NUCLEOTIDE SEQUENCE [LARGE SCALE GENOMIC DNA]</scope>
    <source>
        <strain evidence="2">CGMCC 4.2126</strain>
    </source>
</reference>
<gene>
    <name evidence="1" type="ORF">SAMN05216275_1609</name>
</gene>
<sequence length="146" mass="15352">MAIQGPIPIGFDQVFPHGCYIVGEVEQVKDFDASTNGRTVYAKDKTTGELVWQVAVMDADPTVKAGQKTVSVKILSPVQPVPPAPLPGLPFIPVEFDAMTVTPYVGQNTGRLAWSIRARAMRAPRSAAAPAPVKNAAAAAAKEVAA</sequence>
<dbReference type="RefSeq" id="WP_093892173.1">
    <property type="nucleotide sequence ID" value="NZ_FOQY01000060.1"/>
</dbReference>
<dbReference type="AlphaFoldDB" id="A0A1I4FBZ7"/>